<keyword evidence="2" id="KW-1185">Reference proteome</keyword>
<dbReference type="RefSeq" id="WP_081164511.1">
    <property type="nucleotide sequence ID" value="NZ_LWBP01000167.1"/>
</dbReference>
<sequence>MNLKRIAIFVLMTLVFCQCRNESNPAGLAYYANLKSTLETEYNISIGNEKNMVVFVLHSDTICSCNGKNVSMVDEIARKHPDYKTVVILKNDFTNKIRDMIHTGNVTFCSDTTKVLEKNGNVFRFDKLFSVRNGAYDNMFDLEDKDVRQIRDYFNL</sequence>
<evidence type="ECO:0000313" key="1">
    <source>
        <dbReference type="EMBL" id="OQP59829.1"/>
    </source>
</evidence>
<name>A0A1V9FN90_9BACT</name>
<dbReference type="OrthoDB" id="1513837at2"/>
<protein>
    <recommendedName>
        <fullName evidence="3">Alkyl hydroperoxide reductase subunit C/ Thiol specific antioxidant domain-containing protein</fullName>
    </recommendedName>
</protein>
<proteinExistence type="predicted"/>
<evidence type="ECO:0000313" key="2">
    <source>
        <dbReference type="Proteomes" id="UP000192276"/>
    </source>
</evidence>
<evidence type="ECO:0008006" key="3">
    <source>
        <dbReference type="Google" id="ProtNLM"/>
    </source>
</evidence>
<dbReference type="STRING" id="550983.A4R26_20810"/>
<comment type="caution">
    <text evidence="1">The sequence shown here is derived from an EMBL/GenBank/DDBJ whole genome shotgun (WGS) entry which is preliminary data.</text>
</comment>
<dbReference type="Proteomes" id="UP000192276">
    <property type="component" value="Unassembled WGS sequence"/>
</dbReference>
<gene>
    <name evidence="1" type="ORF">A4R26_20810</name>
</gene>
<dbReference type="EMBL" id="LWBP01000167">
    <property type="protein sequence ID" value="OQP59829.1"/>
    <property type="molecule type" value="Genomic_DNA"/>
</dbReference>
<organism evidence="1 2">
    <name type="scientific">Niastella populi</name>
    <dbReference type="NCBI Taxonomy" id="550983"/>
    <lineage>
        <taxon>Bacteria</taxon>
        <taxon>Pseudomonadati</taxon>
        <taxon>Bacteroidota</taxon>
        <taxon>Chitinophagia</taxon>
        <taxon>Chitinophagales</taxon>
        <taxon>Chitinophagaceae</taxon>
        <taxon>Niastella</taxon>
    </lineage>
</organism>
<reference evidence="2" key="1">
    <citation type="submission" date="2016-04" db="EMBL/GenBank/DDBJ databases">
        <authorList>
            <person name="Chen L."/>
            <person name="Zhuang W."/>
            <person name="Wang G."/>
        </authorList>
    </citation>
    <scope>NUCLEOTIDE SEQUENCE [LARGE SCALE GENOMIC DNA]</scope>
    <source>
        <strain evidence="2">208</strain>
    </source>
</reference>
<accession>A0A1V9FN90</accession>
<dbReference type="AlphaFoldDB" id="A0A1V9FN90"/>